<protein>
    <submittedName>
        <fullName evidence="2">Nuclear transport factor 2 family protein</fullName>
    </submittedName>
</protein>
<name>A0ABU9XY31_9SPHN</name>
<organism evidence="2 3">
    <name type="scientific">Sphingomonas oligophenolica</name>
    <dbReference type="NCBI Taxonomy" id="301154"/>
    <lineage>
        <taxon>Bacteria</taxon>
        <taxon>Pseudomonadati</taxon>
        <taxon>Pseudomonadota</taxon>
        <taxon>Alphaproteobacteria</taxon>
        <taxon>Sphingomonadales</taxon>
        <taxon>Sphingomonadaceae</taxon>
        <taxon>Sphingomonas</taxon>
    </lineage>
</organism>
<feature type="domain" description="SnoaL-like" evidence="1">
    <location>
        <begin position="9"/>
        <end position="126"/>
    </location>
</feature>
<dbReference type="InterPro" id="IPR032710">
    <property type="entry name" value="NTF2-like_dom_sf"/>
</dbReference>
<dbReference type="EMBL" id="JBDIME010000002">
    <property type="protein sequence ID" value="MEN2788458.1"/>
    <property type="molecule type" value="Genomic_DNA"/>
</dbReference>
<dbReference type="Proteomes" id="UP001419910">
    <property type="component" value="Unassembled WGS sequence"/>
</dbReference>
<gene>
    <name evidence="2" type="ORF">ABC974_02380</name>
</gene>
<proteinExistence type="predicted"/>
<dbReference type="Gene3D" id="3.10.450.50">
    <property type="match status" value="1"/>
</dbReference>
<dbReference type="RefSeq" id="WP_343890461.1">
    <property type="nucleotide sequence ID" value="NZ_BAAAEH010000035.1"/>
</dbReference>
<evidence type="ECO:0000259" key="1">
    <source>
        <dbReference type="Pfam" id="PF13577"/>
    </source>
</evidence>
<sequence>MSTAPGFADWLAIANLKARYCRLLDTKDWAGWAGLFTADFILDATGSGGPRIEGRDAAVASVRASIDAARTVHQVHSPEIEVTGDTATAIWAMQDWLTFPNGRTIAGNGHYHEAYAREDGTWRIARSALTRLALEVKAPEGDG</sequence>
<keyword evidence="3" id="KW-1185">Reference proteome</keyword>
<comment type="caution">
    <text evidence="2">The sequence shown here is derived from an EMBL/GenBank/DDBJ whole genome shotgun (WGS) entry which is preliminary data.</text>
</comment>
<dbReference type="Pfam" id="PF13577">
    <property type="entry name" value="SnoaL_4"/>
    <property type="match status" value="1"/>
</dbReference>
<dbReference type="SUPFAM" id="SSF54427">
    <property type="entry name" value="NTF2-like"/>
    <property type="match status" value="1"/>
</dbReference>
<dbReference type="InterPro" id="IPR037401">
    <property type="entry name" value="SnoaL-like"/>
</dbReference>
<evidence type="ECO:0000313" key="3">
    <source>
        <dbReference type="Proteomes" id="UP001419910"/>
    </source>
</evidence>
<accession>A0ABU9XY31</accession>
<reference evidence="2 3" key="1">
    <citation type="submission" date="2024-05" db="EMBL/GenBank/DDBJ databases">
        <authorList>
            <person name="Liu Q."/>
            <person name="Xin Y.-H."/>
        </authorList>
    </citation>
    <scope>NUCLEOTIDE SEQUENCE [LARGE SCALE GENOMIC DNA]</scope>
    <source>
        <strain evidence="2 3">CGMCC 1.10181</strain>
    </source>
</reference>
<evidence type="ECO:0000313" key="2">
    <source>
        <dbReference type="EMBL" id="MEN2788458.1"/>
    </source>
</evidence>